<dbReference type="PROSITE" id="PS51257">
    <property type="entry name" value="PROKAR_LIPOPROTEIN"/>
    <property type="match status" value="1"/>
</dbReference>
<organism evidence="1 2">
    <name type="scientific">Rotaria magnacalcarata</name>
    <dbReference type="NCBI Taxonomy" id="392030"/>
    <lineage>
        <taxon>Eukaryota</taxon>
        <taxon>Metazoa</taxon>
        <taxon>Spiralia</taxon>
        <taxon>Gnathifera</taxon>
        <taxon>Rotifera</taxon>
        <taxon>Eurotatoria</taxon>
        <taxon>Bdelloidea</taxon>
        <taxon>Philodinida</taxon>
        <taxon>Philodinidae</taxon>
        <taxon>Rotaria</taxon>
    </lineage>
</organism>
<protein>
    <submittedName>
        <fullName evidence="1">Uncharacterized protein</fullName>
    </submittedName>
</protein>
<reference evidence="1" key="1">
    <citation type="submission" date="2021-02" db="EMBL/GenBank/DDBJ databases">
        <authorList>
            <person name="Nowell W R."/>
        </authorList>
    </citation>
    <scope>NUCLEOTIDE SEQUENCE</scope>
</reference>
<dbReference type="Proteomes" id="UP000663866">
    <property type="component" value="Unassembled WGS sequence"/>
</dbReference>
<evidence type="ECO:0000313" key="1">
    <source>
        <dbReference type="EMBL" id="CAF4433354.1"/>
    </source>
</evidence>
<name>A0A820RD03_9BILA</name>
<dbReference type="EMBL" id="CAJOBG010044088">
    <property type="protein sequence ID" value="CAF4433354.1"/>
    <property type="molecule type" value="Genomic_DNA"/>
</dbReference>
<accession>A0A820RD03</accession>
<keyword evidence="2" id="KW-1185">Reference proteome</keyword>
<proteinExistence type="predicted"/>
<gene>
    <name evidence="1" type="ORF">OVN521_LOCUS36846</name>
</gene>
<comment type="caution">
    <text evidence="1">The sequence shown here is derived from an EMBL/GenBank/DDBJ whole genome shotgun (WGS) entry which is preliminary data.</text>
</comment>
<dbReference type="AlphaFoldDB" id="A0A820RD03"/>
<evidence type="ECO:0000313" key="2">
    <source>
        <dbReference type="Proteomes" id="UP000663866"/>
    </source>
</evidence>
<sequence length="96" mass="10824">MDKFDDNDLVSLFKRCAYNVVMSAGCNVTSNVNDCWGIGVAKNDYNNDFQQTNFVNSILTSEHDKHIDYITEQPRLLRSTNANPASSIAPWHPTVE</sequence>